<dbReference type="Proteomes" id="UP000238348">
    <property type="component" value="Chromosome"/>
</dbReference>
<reference evidence="3 4" key="1">
    <citation type="submission" date="2015-09" db="EMBL/GenBank/DDBJ databases">
        <title>Sorangium comparison.</title>
        <authorList>
            <person name="Zaburannyi N."/>
            <person name="Bunk B."/>
            <person name="Overmann J."/>
            <person name="Mueller R."/>
        </authorList>
    </citation>
    <scope>NUCLEOTIDE SEQUENCE [LARGE SCALE GENOMIC DNA]</scope>
    <source>
        <strain evidence="3 4">So ce26</strain>
    </source>
</reference>
<evidence type="ECO:0000313" key="4">
    <source>
        <dbReference type="Proteomes" id="UP000238348"/>
    </source>
</evidence>
<dbReference type="InterPro" id="IPR042095">
    <property type="entry name" value="SUMF_sf"/>
</dbReference>
<protein>
    <recommendedName>
        <fullName evidence="2">Sulfatase-modifying factor enzyme-like domain-containing protein</fullName>
    </recommendedName>
</protein>
<dbReference type="PANTHER" id="PTHR23150">
    <property type="entry name" value="SULFATASE MODIFYING FACTOR 1, 2"/>
    <property type="match status" value="1"/>
</dbReference>
<dbReference type="PANTHER" id="PTHR23150:SF19">
    <property type="entry name" value="FORMYLGLYCINE-GENERATING ENZYME"/>
    <property type="match status" value="1"/>
</dbReference>
<evidence type="ECO:0000256" key="1">
    <source>
        <dbReference type="SAM" id="MobiDB-lite"/>
    </source>
</evidence>
<accession>A0A2L0F4P9</accession>
<dbReference type="Gene3D" id="3.90.1580.10">
    <property type="entry name" value="paralog of FGE (formylglycine-generating enzyme)"/>
    <property type="match status" value="1"/>
</dbReference>
<dbReference type="Pfam" id="PF03781">
    <property type="entry name" value="FGE-sulfatase"/>
    <property type="match status" value="1"/>
</dbReference>
<dbReference type="PROSITE" id="PS51257">
    <property type="entry name" value="PROKAR_LIPOPROTEIN"/>
    <property type="match status" value="1"/>
</dbReference>
<dbReference type="InterPro" id="IPR051043">
    <property type="entry name" value="Sulfatase_Mod_Factor_Kinase"/>
</dbReference>
<sequence length="376" mass="37427">MRCRLRGGAAWVGVWAAIALGSGCERADPQEPGKGGAGGGGAAESGGAAGGGGAGGGDGAAGGGAGGGDGAAGGGAGGGDGAAGGGAGGGDGAAGGGGAGGGGSGEAPSAPRSCTSGDTELRCGPEGRSCCESTLVPGGTFLRSFDGEEFTDDSNPATVSDFLLDTFEITVGRFRAFVDAGQGTQVNPPAMDAGAHPKIPGMGWDTNWLYLLAADTAELKAALHCRPDRSTWTDEVGANESLPLGCITYLEALAFCAWDGGRLPTEAEWNYAAAGGDEQRVYPWGRELGSGDGAGRWGHQNLAGGVSEMVIDYKGDYPNPCIDCAKTVPHPDGWYLSVRGGLYEIDLHVAKRSSYRVPGRLPSMGARCARNAPPAR</sequence>
<dbReference type="InterPro" id="IPR005532">
    <property type="entry name" value="SUMF_dom"/>
</dbReference>
<proteinExistence type="predicted"/>
<feature type="compositionally biased region" description="Gly residues" evidence="1">
    <location>
        <begin position="95"/>
        <end position="105"/>
    </location>
</feature>
<name>A0A2L0F4P9_SORCE</name>
<evidence type="ECO:0000313" key="3">
    <source>
        <dbReference type="EMBL" id="AUX46516.1"/>
    </source>
</evidence>
<dbReference type="InterPro" id="IPR016187">
    <property type="entry name" value="CTDL_fold"/>
</dbReference>
<organism evidence="3 4">
    <name type="scientific">Sorangium cellulosum</name>
    <name type="common">Polyangium cellulosum</name>
    <dbReference type="NCBI Taxonomy" id="56"/>
    <lineage>
        <taxon>Bacteria</taxon>
        <taxon>Pseudomonadati</taxon>
        <taxon>Myxococcota</taxon>
        <taxon>Polyangia</taxon>
        <taxon>Polyangiales</taxon>
        <taxon>Polyangiaceae</taxon>
        <taxon>Sorangium</taxon>
    </lineage>
</organism>
<feature type="domain" description="Sulfatase-modifying factor enzyme-like" evidence="2">
    <location>
        <begin position="133"/>
        <end position="289"/>
    </location>
</feature>
<dbReference type="GO" id="GO:0120147">
    <property type="term" value="F:formylglycine-generating oxidase activity"/>
    <property type="evidence" value="ECO:0007669"/>
    <property type="project" value="TreeGrafter"/>
</dbReference>
<dbReference type="SUPFAM" id="SSF56436">
    <property type="entry name" value="C-type lectin-like"/>
    <property type="match status" value="1"/>
</dbReference>
<feature type="region of interest" description="Disordered" evidence="1">
    <location>
        <begin position="27"/>
        <end position="58"/>
    </location>
</feature>
<dbReference type="EMBL" id="CP012673">
    <property type="protein sequence ID" value="AUX46516.1"/>
    <property type="molecule type" value="Genomic_DNA"/>
</dbReference>
<dbReference type="RefSeq" id="WP_234022868.1">
    <property type="nucleotide sequence ID" value="NZ_CP012673.1"/>
</dbReference>
<dbReference type="AlphaFoldDB" id="A0A2L0F4P9"/>
<gene>
    <name evidence="3" type="ORF">SOCE26_080220</name>
</gene>
<feature type="compositionally biased region" description="Gly residues" evidence="1">
    <location>
        <begin position="33"/>
        <end position="58"/>
    </location>
</feature>
<feature type="region of interest" description="Disordered" evidence="1">
    <location>
        <begin position="95"/>
        <end position="129"/>
    </location>
</feature>
<evidence type="ECO:0000259" key="2">
    <source>
        <dbReference type="Pfam" id="PF03781"/>
    </source>
</evidence>